<dbReference type="Pfam" id="PF00892">
    <property type="entry name" value="EamA"/>
    <property type="match status" value="2"/>
</dbReference>
<evidence type="ECO:0000256" key="3">
    <source>
        <dbReference type="ARBA" id="ARBA00022692"/>
    </source>
</evidence>
<sequence>MVEETSYKHRRDELKGYVLIGISAFVFSISSVLIKYLGIAGLPSLEIVFACSSMQFTLGLLSCIFYKINPLNPTCQPGIYKWLVMRGTIGSFANACFYYSITAMPLANATVLFFTGPAFSALFAKFMLAEPYGVFEFVASALCLSGTVLVLKPSAVFANNIDNAPDSEISLLNQTCGATAAMLGAVCSAFAYCAVRKVGNAVHSMMHVVYFGFVSTTASFVLMFCTQDPRMPGSRYEWLMILLTGFATFTGLALLNRGLQLAPAGSGTLMRNLDIVFVFIFGITLFDEIPDWISALGATIIVGCTVSMDPDPKEIAYRSNFTLRDETMAKRRQIGHGHPRAIPPTQQAAGTGWAKKTLRSVAILYLIFVSLFTCPYPNSNPVCKVKSLAHSALVTPISNYLLQTETGARVNTAFNAHLVPFYQKHGAPVVGGANSFVVNTAAPVVKKATSPVCDAFHRAADSHIEKVTSAYNTHAKPAVDAVENLVGGTARNYVIPVLVVVKDKCVKAVDEYAVPFFKSAVNEHIVPFFSNHVQPRWRTQVKPALGHYSKVAVDYTRSSVLPSIADGGAHGYRASRDFASAHVVPHAKKATVNVYVFVKSRVFPPIYSAYARSLKPYVDQVVPWDKIDFVAEKTSVIFFAVLDVGKGFCEEFYYMLYTICTGEEHPTVIERLMKPQMLIEDKESAIASSSELPLVTEHAGQIKNFARKVSGSARQWVQIARGWVGSAVDVAKDGMATYASRMSATAEEQLSMATEAANVATEAIIEKVSEIKSAASAAAETTTELAAEQLTSTSQPIVSLATIGPKMVDQVEKHVEKEIQQLDNNKDEDQEEEQEGDSQKPEQETTDEVVGTEDASTIASAASNVVVEKFEEVTSNVAEAVTEVASDIKSEAADAASTISEAIADKDYVPAVEDAKQAAKQVISNVTDTAAEIVHEPASVIVDHVPENVVHVRDQAASVVESVSEELKPAAQSAAEIPKILESLTQDILLETTESLAVPTLEKPETEEPIAEIAADKAASFIYEARDAMAGVFVPENDKAMFEELVNSASDKVGNLEAFPSVINDMDDAADSESLTTTAAAAAQDTQQSLSDESNQAEIPAVVKSDQDSVSDPQTVVEKQEKKPISEKLVERAESVVEAFVKPETTSESDTDGDVRRSASNWVKDARMSISKEIAEERTRAVVGQAAESSDDANAANTAGSIGDIAESDVDVDENDVPVIEVPILIDDEGKAETEVNASPLPPLVENAVDANEKTILVAVSVSTSGEEDPLPAKTVKEESPVPADDKPSVTENANPADPPAKRANKPAADADASTTGDSSILSSATSAKGPRKIKKTKKRVVKKSAAAAAPASQGSFKRLVEVGRVVLINDGADTGKIAVIVDIVDHNRAIVDGPTTNVRRQVIAFKKVVLTDIVVKSLPRTIGSKPLAKFLEKQQVVEAWQKTAWAQKLVTRERRAAMTDFDRFKVMRLKKQQRYIVDRQAALLKKERA</sequence>
<dbReference type="SUPFAM" id="SSF103481">
    <property type="entry name" value="Multidrug resistance efflux transporter EmrE"/>
    <property type="match status" value="2"/>
</dbReference>
<evidence type="ECO:0008006" key="12">
    <source>
        <dbReference type="Google" id="ProtNLM"/>
    </source>
</evidence>
<feature type="domain" description="EamA" evidence="8">
    <location>
        <begin position="177"/>
        <end position="303"/>
    </location>
</feature>
<organism evidence="10 11">
    <name type="scientific">Coemansia asiatica</name>
    <dbReference type="NCBI Taxonomy" id="1052880"/>
    <lineage>
        <taxon>Eukaryota</taxon>
        <taxon>Fungi</taxon>
        <taxon>Fungi incertae sedis</taxon>
        <taxon>Zoopagomycota</taxon>
        <taxon>Kickxellomycotina</taxon>
        <taxon>Kickxellomycetes</taxon>
        <taxon>Kickxellales</taxon>
        <taxon>Kickxellaceae</taxon>
        <taxon>Coemansia</taxon>
    </lineage>
</organism>
<feature type="compositionally biased region" description="Low complexity" evidence="6">
    <location>
        <begin position="1186"/>
        <end position="1199"/>
    </location>
</feature>
<dbReference type="CDD" id="cd23702">
    <property type="entry name" value="eL14"/>
    <property type="match status" value="1"/>
</dbReference>
<feature type="region of interest" description="Disordered" evidence="6">
    <location>
        <begin position="1185"/>
        <end position="1208"/>
    </location>
</feature>
<comment type="caution">
    <text evidence="10">The sequence shown here is derived from an EMBL/GenBank/DDBJ whole genome shotgun (WGS) entry which is preliminary data.</text>
</comment>
<name>A0A9W7XL89_9FUNG</name>
<dbReference type="SUPFAM" id="SSF50104">
    <property type="entry name" value="Translation proteins SH3-like domain"/>
    <property type="match status" value="1"/>
</dbReference>
<dbReference type="GO" id="GO:0003735">
    <property type="term" value="F:structural constituent of ribosome"/>
    <property type="evidence" value="ECO:0007669"/>
    <property type="project" value="InterPro"/>
</dbReference>
<feature type="region of interest" description="Disordered" evidence="6">
    <location>
        <begin position="821"/>
        <end position="854"/>
    </location>
</feature>
<dbReference type="InterPro" id="IPR014722">
    <property type="entry name" value="Rib_uL2_dom2"/>
</dbReference>
<dbReference type="GO" id="GO:0016020">
    <property type="term" value="C:membrane"/>
    <property type="evidence" value="ECO:0007669"/>
    <property type="project" value="UniProtKB-SubCell"/>
</dbReference>
<proteinExistence type="inferred from homology"/>
<evidence type="ECO:0000256" key="4">
    <source>
        <dbReference type="ARBA" id="ARBA00022989"/>
    </source>
</evidence>
<evidence type="ECO:0000256" key="5">
    <source>
        <dbReference type="ARBA" id="ARBA00023136"/>
    </source>
</evidence>
<feature type="domain" description="EamA" evidence="8">
    <location>
        <begin position="15"/>
        <end position="151"/>
    </location>
</feature>
<dbReference type="Proteomes" id="UP001145021">
    <property type="component" value="Unassembled WGS sequence"/>
</dbReference>
<dbReference type="InterPro" id="IPR008991">
    <property type="entry name" value="Translation_prot_SH3-like_sf"/>
</dbReference>
<keyword evidence="5 7" id="KW-0472">Membrane</keyword>
<feature type="region of interest" description="Disordered" evidence="6">
    <location>
        <begin position="1074"/>
        <end position="1123"/>
    </location>
</feature>
<feature type="transmembrane region" description="Helical" evidence="7">
    <location>
        <begin position="45"/>
        <end position="66"/>
    </location>
</feature>
<comment type="similarity">
    <text evidence="2">Belongs to the eukaryotic ribosomal protein eL14 family.</text>
</comment>
<dbReference type="Gene3D" id="6.10.250.2270">
    <property type="match status" value="1"/>
</dbReference>
<dbReference type="Pfam" id="PF01929">
    <property type="entry name" value="Ribosomal_L14e"/>
    <property type="match status" value="1"/>
</dbReference>
<keyword evidence="3 7" id="KW-0812">Transmembrane</keyword>
<feature type="transmembrane region" description="Helical" evidence="7">
    <location>
        <begin position="236"/>
        <end position="256"/>
    </location>
</feature>
<dbReference type="Gene3D" id="2.30.30.30">
    <property type="match status" value="1"/>
</dbReference>
<dbReference type="PANTHER" id="PTHR22911">
    <property type="entry name" value="ACYL-MALONYL CONDENSING ENZYME-RELATED"/>
    <property type="match status" value="1"/>
</dbReference>
<evidence type="ECO:0000256" key="6">
    <source>
        <dbReference type="SAM" id="MobiDB-lite"/>
    </source>
</evidence>
<dbReference type="GO" id="GO:0005840">
    <property type="term" value="C:ribosome"/>
    <property type="evidence" value="ECO:0007669"/>
    <property type="project" value="InterPro"/>
</dbReference>
<dbReference type="InterPro" id="IPR002784">
    <property type="entry name" value="Ribosomal_eL14_dom"/>
</dbReference>
<feature type="domain" description="Large ribosomal subunit protein eL14" evidence="9">
    <location>
        <begin position="1401"/>
        <end position="1475"/>
    </location>
</feature>
<dbReference type="PANTHER" id="PTHR22911:SF6">
    <property type="entry name" value="SOLUTE CARRIER FAMILY 35 MEMBER G1"/>
    <property type="match status" value="1"/>
</dbReference>
<feature type="compositionally biased region" description="Basic and acidic residues" evidence="6">
    <location>
        <begin position="1275"/>
        <end position="1289"/>
    </location>
</feature>
<dbReference type="GO" id="GO:0006412">
    <property type="term" value="P:translation"/>
    <property type="evidence" value="ECO:0007669"/>
    <property type="project" value="InterPro"/>
</dbReference>
<feature type="transmembrane region" description="Helical" evidence="7">
    <location>
        <begin position="106"/>
        <end position="124"/>
    </location>
</feature>
<keyword evidence="4 7" id="KW-1133">Transmembrane helix</keyword>
<feature type="compositionally biased region" description="Low complexity" evidence="6">
    <location>
        <begin position="1074"/>
        <end position="1092"/>
    </location>
</feature>
<evidence type="ECO:0000256" key="1">
    <source>
        <dbReference type="ARBA" id="ARBA00004141"/>
    </source>
</evidence>
<feature type="transmembrane region" description="Helical" evidence="7">
    <location>
        <begin position="131"/>
        <end position="151"/>
    </location>
</feature>
<dbReference type="EMBL" id="JANBOH010000121">
    <property type="protein sequence ID" value="KAJ1645165.1"/>
    <property type="molecule type" value="Genomic_DNA"/>
</dbReference>
<evidence type="ECO:0000313" key="11">
    <source>
        <dbReference type="Proteomes" id="UP001145021"/>
    </source>
</evidence>
<dbReference type="InterPro" id="IPR000620">
    <property type="entry name" value="EamA_dom"/>
</dbReference>
<evidence type="ECO:0000313" key="10">
    <source>
        <dbReference type="EMBL" id="KAJ1645165.1"/>
    </source>
</evidence>
<evidence type="ECO:0000256" key="7">
    <source>
        <dbReference type="SAM" id="Phobius"/>
    </source>
</evidence>
<feature type="transmembrane region" description="Helical" evidence="7">
    <location>
        <begin position="171"/>
        <end position="195"/>
    </location>
</feature>
<accession>A0A9W7XL89</accession>
<keyword evidence="11" id="KW-1185">Reference proteome</keyword>
<comment type="subcellular location">
    <subcellularLocation>
        <location evidence="1">Membrane</location>
        <topology evidence="1">Multi-pass membrane protein</topology>
    </subcellularLocation>
</comment>
<feature type="compositionally biased region" description="Low complexity" evidence="6">
    <location>
        <begin position="1308"/>
        <end position="1320"/>
    </location>
</feature>
<evidence type="ECO:0000259" key="8">
    <source>
        <dbReference type="Pfam" id="PF00892"/>
    </source>
</evidence>
<protein>
    <recommendedName>
        <fullName evidence="12">Ribosomal protein L14e domain-containing protein</fullName>
    </recommendedName>
</protein>
<evidence type="ECO:0000259" key="9">
    <source>
        <dbReference type="Pfam" id="PF01929"/>
    </source>
</evidence>
<dbReference type="InterPro" id="IPR037185">
    <property type="entry name" value="EmrE-like"/>
</dbReference>
<feature type="compositionally biased region" description="Basic residues" evidence="6">
    <location>
        <begin position="1330"/>
        <end position="1340"/>
    </location>
</feature>
<feature type="transmembrane region" description="Helical" evidence="7">
    <location>
        <begin position="207"/>
        <end position="224"/>
    </location>
</feature>
<reference evidence="10" key="1">
    <citation type="submission" date="2022-07" db="EMBL/GenBank/DDBJ databases">
        <title>Phylogenomic reconstructions and comparative analyses of Kickxellomycotina fungi.</title>
        <authorList>
            <person name="Reynolds N.K."/>
            <person name="Stajich J.E."/>
            <person name="Barry K."/>
            <person name="Grigoriev I.V."/>
            <person name="Crous P."/>
            <person name="Smith M.E."/>
        </authorList>
    </citation>
    <scope>NUCLEOTIDE SEQUENCE</scope>
    <source>
        <strain evidence="10">NBRC 105413</strain>
    </source>
</reference>
<evidence type="ECO:0000256" key="2">
    <source>
        <dbReference type="ARBA" id="ARBA00006592"/>
    </source>
</evidence>
<feature type="region of interest" description="Disordered" evidence="6">
    <location>
        <begin position="1263"/>
        <end position="1340"/>
    </location>
</feature>
<gene>
    <name evidence="10" type="ORF">LPJ64_003233</name>
</gene>
<feature type="transmembrane region" description="Helical" evidence="7">
    <location>
        <begin position="16"/>
        <end position="39"/>
    </location>
</feature>